<name>W3XJF0_PESFW</name>
<dbReference type="OrthoDB" id="4834638at2759"/>
<dbReference type="AlphaFoldDB" id="W3XJF0"/>
<feature type="region of interest" description="Disordered" evidence="1">
    <location>
        <begin position="119"/>
        <end position="147"/>
    </location>
</feature>
<evidence type="ECO:0000256" key="1">
    <source>
        <dbReference type="SAM" id="MobiDB-lite"/>
    </source>
</evidence>
<feature type="signal peptide" evidence="2">
    <location>
        <begin position="1"/>
        <end position="19"/>
    </location>
</feature>
<dbReference type="eggNOG" id="ENOG502REDD">
    <property type="taxonomic scope" value="Eukaryota"/>
</dbReference>
<evidence type="ECO:0000313" key="3">
    <source>
        <dbReference type="EMBL" id="ETS86149.1"/>
    </source>
</evidence>
<dbReference type="RefSeq" id="XP_007830946.1">
    <property type="nucleotide sequence ID" value="XM_007832755.1"/>
</dbReference>
<dbReference type="Proteomes" id="UP000030651">
    <property type="component" value="Unassembled WGS sequence"/>
</dbReference>
<evidence type="ECO:0000313" key="4">
    <source>
        <dbReference type="Proteomes" id="UP000030651"/>
    </source>
</evidence>
<dbReference type="GeneID" id="19269187"/>
<gene>
    <name evidence="3" type="ORF">PFICI_04174</name>
</gene>
<keyword evidence="2" id="KW-0732">Signal</keyword>
<proteinExistence type="predicted"/>
<reference evidence="4" key="1">
    <citation type="journal article" date="2015" name="BMC Genomics">
        <title>Genomic and transcriptomic analysis of the endophytic fungus Pestalotiopsis fici reveals its lifestyle and high potential for synthesis of natural products.</title>
        <authorList>
            <person name="Wang X."/>
            <person name="Zhang X."/>
            <person name="Liu L."/>
            <person name="Xiang M."/>
            <person name="Wang W."/>
            <person name="Sun X."/>
            <person name="Che Y."/>
            <person name="Guo L."/>
            <person name="Liu G."/>
            <person name="Guo L."/>
            <person name="Wang C."/>
            <person name="Yin W.B."/>
            <person name="Stadler M."/>
            <person name="Zhang X."/>
            <person name="Liu X."/>
        </authorList>
    </citation>
    <scope>NUCLEOTIDE SEQUENCE [LARGE SCALE GENOMIC DNA]</scope>
    <source>
        <strain evidence="4">W106-1 / CGMCC3.15140</strain>
    </source>
</reference>
<dbReference type="EMBL" id="KI912110">
    <property type="protein sequence ID" value="ETS86149.1"/>
    <property type="molecule type" value="Genomic_DNA"/>
</dbReference>
<feature type="chain" id="PRO_5004835891" evidence="2">
    <location>
        <begin position="20"/>
        <end position="301"/>
    </location>
</feature>
<organism evidence="3 4">
    <name type="scientific">Pestalotiopsis fici (strain W106-1 / CGMCC3.15140)</name>
    <dbReference type="NCBI Taxonomy" id="1229662"/>
    <lineage>
        <taxon>Eukaryota</taxon>
        <taxon>Fungi</taxon>
        <taxon>Dikarya</taxon>
        <taxon>Ascomycota</taxon>
        <taxon>Pezizomycotina</taxon>
        <taxon>Sordariomycetes</taxon>
        <taxon>Xylariomycetidae</taxon>
        <taxon>Amphisphaeriales</taxon>
        <taxon>Sporocadaceae</taxon>
        <taxon>Pestalotiopsis</taxon>
    </lineage>
</organism>
<evidence type="ECO:0000256" key="2">
    <source>
        <dbReference type="SAM" id="SignalP"/>
    </source>
</evidence>
<dbReference type="HOGENOM" id="CLU_924709_0_0_1"/>
<protein>
    <submittedName>
        <fullName evidence="3">Uncharacterized protein</fullName>
    </submittedName>
</protein>
<sequence length="301" mass="30524">MKAVYLYASVLCGISATVAQSTTSSASEGTGATDSDTSTSLSLETAYAGSSTFTATAVTEITSTITSTDANGDTSLIITSYATTSTETISGTSSTTFSSVVASSSIDTDSVTTISSTTSSASTFSTTSTTSSITTATTSPTTPTTTTLPISTDASSYLSYAFPTGAPQPTWATGEYYTMLASAIYSVDRSFIQQSDYQSIISAIQSAADKAGNQVSASVESSAWGWGAITTNAWYQDQVPAALQTEVLDYNSAWHSAVSSIQALATATTPNRTVAAAPAPRCTGIAMAGIAAGMAGIFVAM</sequence>
<dbReference type="KEGG" id="pfy:PFICI_04174"/>
<dbReference type="InParanoid" id="W3XJF0"/>
<accession>W3XJF0</accession>
<keyword evidence="4" id="KW-1185">Reference proteome</keyword>